<evidence type="ECO:0000313" key="3">
    <source>
        <dbReference type="Proteomes" id="UP000552097"/>
    </source>
</evidence>
<comment type="caution">
    <text evidence="2">The sequence shown here is derived from an EMBL/GenBank/DDBJ whole genome shotgun (WGS) entry which is preliminary data.</text>
</comment>
<feature type="transmembrane region" description="Helical" evidence="1">
    <location>
        <begin position="40"/>
        <end position="58"/>
    </location>
</feature>
<feature type="transmembrane region" description="Helical" evidence="1">
    <location>
        <begin position="106"/>
        <end position="124"/>
    </location>
</feature>
<keyword evidence="3" id="KW-1185">Reference proteome</keyword>
<feature type="transmembrane region" description="Helical" evidence="1">
    <location>
        <begin position="12"/>
        <end position="34"/>
    </location>
</feature>
<dbReference type="AlphaFoldDB" id="A0A7W9HPX9"/>
<dbReference type="EMBL" id="JACHMO010000001">
    <property type="protein sequence ID" value="MBB5806016.1"/>
    <property type="molecule type" value="Genomic_DNA"/>
</dbReference>
<feature type="transmembrane region" description="Helical" evidence="1">
    <location>
        <begin position="79"/>
        <end position="100"/>
    </location>
</feature>
<protein>
    <submittedName>
        <fullName evidence="2">Uncharacterized protein</fullName>
    </submittedName>
</protein>
<feature type="transmembrane region" description="Helical" evidence="1">
    <location>
        <begin position="166"/>
        <end position="185"/>
    </location>
</feature>
<reference evidence="2 3" key="1">
    <citation type="submission" date="2020-08" db="EMBL/GenBank/DDBJ databases">
        <title>Sequencing the genomes of 1000 actinobacteria strains.</title>
        <authorList>
            <person name="Klenk H.-P."/>
        </authorList>
    </citation>
    <scope>NUCLEOTIDE SEQUENCE [LARGE SCALE GENOMIC DNA]</scope>
    <source>
        <strain evidence="2 3">DSM 45486</strain>
    </source>
</reference>
<sequence>MTRWLLLYARSRQVPVAAAVVLVVVAGFAALAPAYGGPRFAAFAAAVGVAALATGLAGHDRALDRTAAFGWPPRRAAHLLFGCTFIAALLLAVDVITDPIAPDAFVLRNVVGLGGLAALGALLLGSQAAWALPIGWTGVTLVVPPGDDHWLSRLLSWPVQPVDTTSATITAIVLGCTGLLGYSLFGCRR</sequence>
<name>A0A7W9HPX9_9PSEU</name>
<organism evidence="2 3">
    <name type="scientific">Saccharothrix ecbatanensis</name>
    <dbReference type="NCBI Taxonomy" id="1105145"/>
    <lineage>
        <taxon>Bacteria</taxon>
        <taxon>Bacillati</taxon>
        <taxon>Actinomycetota</taxon>
        <taxon>Actinomycetes</taxon>
        <taxon>Pseudonocardiales</taxon>
        <taxon>Pseudonocardiaceae</taxon>
        <taxon>Saccharothrix</taxon>
    </lineage>
</organism>
<keyword evidence="1" id="KW-1133">Transmembrane helix</keyword>
<accession>A0A7W9HPX9</accession>
<dbReference type="Proteomes" id="UP000552097">
    <property type="component" value="Unassembled WGS sequence"/>
</dbReference>
<dbReference type="RefSeq" id="WP_184925067.1">
    <property type="nucleotide sequence ID" value="NZ_JACHMO010000001.1"/>
</dbReference>
<evidence type="ECO:0000313" key="2">
    <source>
        <dbReference type="EMBL" id="MBB5806016.1"/>
    </source>
</evidence>
<evidence type="ECO:0000256" key="1">
    <source>
        <dbReference type="SAM" id="Phobius"/>
    </source>
</evidence>
<keyword evidence="1" id="KW-0472">Membrane</keyword>
<feature type="transmembrane region" description="Helical" evidence="1">
    <location>
        <begin position="129"/>
        <end position="146"/>
    </location>
</feature>
<proteinExistence type="predicted"/>
<keyword evidence="1" id="KW-0812">Transmembrane</keyword>
<gene>
    <name evidence="2" type="ORF">F4560_005784</name>
</gene>